<proteinExistence type="predicted"/>
<protein>
    <submittedName>
        <fullName evidence="2">Uncharacterized protein</fullName>
    </submittedName>
</protein>
<keyword evidence="1" id="KW-0812">Transmembrane</keyword>
<name>A0A0J1FV05_9FIRM</name>
<sequence length="90" mass="10146">MLHGSILWADIACRTSTSRIGMRRSEELAREPRPVPEETAQILEPKVFANIEDKNTDGNKPLEGQPVVWLLGSIGLLTVSSWFYFVLFSK</sequence>
<evidence type="ECO:0000256" key="1">
    <source>
        <dbReference type="SAM" id="Phobius"/>
    </source>
</evidence>
<evidence type="ECO:0000313" key="2">
    <source>
        <dbReference type="EMBL" id="KLU67270.1"/>
    </source>
</evidence>
<reference evidence="2 3" key="1">
    <citation type="submission" date="2015-06" db="EMBL/GenBank/DDBJ databases">
        <title>Draft genome of the moderately acidophilic sulfate reducer Candidatus Desulfosporosinus acididurans strain M1.</title>
        <authorList>
            <person name="Poehlein A."/>
            <person name="Petzsch P."/>
            <person name="Johnson B.D."/>
            <person name="Schloemann M."/>
            <person name="Daniel R."/>
            <person name="Muehling M."/>
        </authorList>
    </citation>
    <scope>NUCLEOTIDE SEQUENCE [LARGE SCALE GENOMIC DNA]</scope>
    <source>
        <strain evidence="2 3">M1</strain>
    </source>
</reference>
<keyword evidence="1" id="KW-1133">Transmembrane helix</keyword>
<dbReference type="PATRIC" id="fig|476652.3.peg.487"/>
<evidence type="ECO:0000313" key="3">
    <source>
        <dbReference type="Proteomes" id="UP000036356"/>
    </source>
</evidence>
<accession>A0A0J1FV05</accession>
<keyword evidence="1" id="KW-0472">Membrane</keyword>
<dbReference type="STRING" id="476652.DEAC_c04820"/>
<dbReference type="EMBL" id="LDZY01000002">
    <property type="protein sequence ID" value="KLU67270.1"/>
    <property type="molecule type" value="Genomic_DNA"/>
</dbReference>
<gene>
    <name evidence="2" type="ORF">DEAC_c04820</name>
</gene>
<comment type="caution">
    <text evidence="2">The sequence shown here is derived from an EMBL/GenBank/DDBJ whole genome shotgun (WGS) entry which is preliminary data.</text>
</comment>
<organism evidence="2 3">
    <name type="scientific">Desulfosporosinus acididurans</name>
    <dbReference type="NCBI Taxonomy" id="476652"/>
    <lineage>
        <taxon>Bacteria</taxon>
        <taxon>Bacillati</taxon>
        <taxon>Bacillota</taxon>
        <taxon>Clostridia</taxon>
        <taxon>Eubacteriales</taxon>
        <taxon>Desulfitobacteriaceae</taxon>
        <taxon>Desulfosporosinus</taxon>
    </lineage>
</organism>
<keyword evidence="3" id="KW-1185">Reference proteome</keyword>
<feature type="transmembrane region" description="Helical" evidence="1">
    <location>
        <begin position="67"/>
        <end position="87"/>
    </location>
</feature>
<dbReference type="Proteomes" id="UP000036356">
    <property type="component" value="Unassembled WGS sequence"/>
</dbReference>
<dbReference type="AlphaFoldDB" id="A0A0J1FV05"/>